<evidence type="ECO:0000256" key="1">
    <source>
        <dbReference type="ARBA" id="ARBA00022737"/>
    </source>
</evidence>
<feature type="repeat" description="ANK" evidence="3">
    <location>
        <begin position="65"/>
        <end position="94"/>
    </location>
</feature>
<evidence type="ECO:0000256" key="2">
    <source>
        <dbReference type="ARBA" id="ARBA00023043"/>
    </source>
</evidence>
<dbReference type="AlphaFoldDB" id="A0A0A0F2X0"/>
<dbReference type="EMBL" id="AVPT01000002">
    <property type="protein sequence ID" value="KGM57491.1"/>
    <property type="molecule type" value="Genomic_DNA"/>
</dbReference>
<evidence type="ECO:0000313" key="5">
    <source>
        <dbReference type="Proteomes" id="UP000029989"/>
    </source>
</evidence>
<dbReference type="RefSeq" id="WP_052100960.1">
    <property type="nucleotide sequence ID" value="NZ_AVPT01000002.1"/>
</dbReference>
<dbReference type="PROSITE" id="PS50088">
    <property type="entry name" value="ANK_REPEAT"/>
    <property type="match status" value="3"/>
</dbReference>
<dbReference type="PROSITE" id="PS50297">
    <property type="entry name" value="ANK_REP_REGION"/>
    <property type="match status" value="2"/>
</dbReference>
<dbReference type="SUPFAM" id="SSF48403">
    <property type="entry name" value="Ankyrin repeat"/>
    <property type="match status" value="1"/>
</dbReference>
<dbReference type="Pfam" id="PF12796">
    <property type="entry name" value="Ank_2"/>
    <property type="match status" value="1"/>
</dbReference>
<evidence type="ECO:0000313" key="4">
    <source>
        <dbReference type="EMBL" id="KGM57491.1"/>
    </source>
</evidence>
<dbReference type="OrthoDB" id="264542at2"/>
<dbReference type="Proteomes" id="UP000029989">
    <property type="component" value="Unassembled WGS sequence"/>
</dbReference>
<keyword evidence="2 3" id="KW-0040">ANK repeat</keyword>
<accession>A0A0A0F2X0</accession>
<reference evidence="4 5" key="1">
    <citation type="journal article" date="2015" name="Stand. Genomic Sci.">
        <title>Genomic information of the arsenic-resistant bacterium Lysobacter arseniciresistens type strain ZS79(T) and comparison of Lysobacter draft genomes.</title>
        <authorList>
            <person name="Liu L."/>
            <person name="Zhang S."/>
            <person name="Luo M."/>
            <person name="Wang G."/>
        </authorList>
    </citation>
    <scope>NUCLEOTIDE SEQUENCE [LARGE SCALE GENOMIC DNA]</scope>
    <source>
        <strain evidence="4 5">ZS79</strain>
    </source>
</reference>
<feature type="repeat" description="ANK" evidence="3">
    <location>
        <begin position="128"/>
        <end position="160"/>
    </location>
</feature>
<dbReference type="InterPro" id="IPR036770">
    <property type="entry name" value="Ankyrin_rpt-contain_sf"/>
</dbReference>
<dbReference type="Gene3D" id="1.25.40.20">
    <property type="entry name" value="Ankyrin repeat-containing domain"/>
    <property type="match status" value="1"/>
</dbReference>
<keyword evidence="1" id="KW-0677">Repeat</keyword>
<dbReference type="eggNOG" id="COG0666">
    <property type="taxonomic scope" value="Bacteria"/>
</dbReference>
<comment type="caution">
    <text evidence="4">The sequence shown here is derived from an EMBL/GenBank/DDBJ whole genome shotgun (WGS) entry which is preliminary data.</text>
</comment>
<dbReference type="SMART" id="SM00248">
    <property type="entry name" value="ANK"/>
    <property type="match status" value="3"/>
</dbReference>
<evidence type="ECO:0000256" key="3">
    <source>
        <dbReference type="PROSITE-ProRule" id="PRU00023"/>
    </source>
</evidence>
<sequence length="208" mass="23090">MTTHPDHYPDHTEAEILDLYAIQGHLTATALIPKIRDDLVGDAALGFWQQADEVYQRHLDKWIESPLHMAARGGHLEHMCVLIEQGMHVDTLDDCGVTALHSAVMMGQAQTSQALILMGADINAQDRFGMSPLHWATMTLEEQAAIDLVEAGANLYLLNNDGETPLDHIYDPDFEARVMAAHTQFQANQLAQATPTPARQYQAPARRM</sequence>
<proteinExistence type="predicted"/>
<dbReference type="InterPro" id="IPR051637">
    <property type="entry name" value="Ank_repeat_dom-contain_49"/>
</dbReference>
<feature type="repeat" description="ANK" evidence="3">
    <location>
        <begin position="95"/>
        <end position="127"/>
    </location>
</feature>
<dbReference type="PANTHER" id="PTHR24180">
    <property type="entry name" value="CYCLIN-DEPENDENT KINASE INHIBITOR 2C-RELATED"/>
    <property type="match status" value="1"/>
</dbReference>
<dbReference type="STRING" id="913325.N799_05360"/>
<name>A0A0A0F2X0_9GAMM</name>
<keyword evidence="5" id="KW-1185">Reference proteome</keyword>
<organism evidence="4 5">
    <name type="scientific">Lysobacter arseniciresistens ZS79</name>
    <dbReference type="NCBI Taxonomy" id="913325"/>
    <lineage>
        <taxon>Bacteria</taxon>
        <taxon>Pseudomonadati</taxon>
        <taxon>Pseudomonadota</taxon>
        <taxon>Gammaproteobacteria</taxon>
        <taxon>Lysobacterales</taxon>
        <taxon>Lysobacteraceae</taxon>
        <taxon>Novilysobacter</taxon>
    </lineage>
</organism>
<dbReference type="InterPro" id="IPR002110">
    <property type="entry name" value="Ankyrin_rpt"/>
</dbReference>
<dbReference type="PANTHER" id="PTHR24180:SF45">
    <property type="entry name" value="POLY [ADP-RIBOSE] POLYMERASE TANKYRASE"/>
    <property type="match status" value="1"/>
</dbReference>
<protein>
    <submittedName>
        <fullName evidence="4">Uncharacterized protein</fullName>
    </submittedName>
</protein>
<gene>
    <name evidence="4" type="ORF">N799_05360</name>
</gene>